<keyword evidence="2 4" id="KW-0378">Hydrolase</keyword>
<evidence type="ECO:0000313" key="4">
    <source>
        <dbReference type="EMBL" id="TFK33462.1"/>
    </source>
</evidence>
<dbReference type="STRING" id="68775.A0A5C3LLB3"/>
<evidence type="ECO:0000259" key="3">
    <source>
        <dbReference type="Pfam" id="PF12697"/>
    </source>
</evidence>
<dbReference type="InterPro" id="IPR029058">
    <property type="entry name" value="AB_hydrolase_fold"/>
</dbReference>
<dbReference type="SUPFAM" id="SSF53474">
    <property type="entry name" value="alpha/beta-Hydrolases"/>
    <property type="match status" value="1"/>
</dbReference>
<comment type="similarity">
    <text evidence="1">Belongs to the AB hydrolase superfamily.</text>
</comment>
<accession>A0A5C3LLB3</accession>
<dbReference type="GO" id="GO:0005739">
    <property type="term" value="C:mitochondrion"/>
    <property type="evidence" value="ECO:0007669"/>
    <property type="project" value="TreeGrafter"/>
</dbReference>
<evidence type="ECO:0000313" key="5">
    <source>
        <dbReference type="Proteomes" id="UP000308652"/>
    </source>
</evidence>
<dbReference type="OrthoDB" id="8119704at2759"/>
<dbReference type="Gene3D" id="3.40.50.1820">
    <property type="entry name" value="alpha/beta hydrolase"/>
    <property type="match status" value="1"/>
</dbReference>
<dbReference type="PANTHER" id="PTHR46118:SF4">
    <property type="entry name" value="PROTEIN ABHD11"/>
    <property type="match status" value="1"/>
</dbReference>
<reference evidence="4 5" key="1">
    <citation type="journal article" date="2019" name="Nat. Ecol. Evol.">
        <title>Megaphylogeny resolves global patterns of mushroom evolution.</title>
        <authorList>
            <person name="Varga T."/>
            <person name="Krizsan K."/>
            <person name="Foldi C."/>
            <person name="Dima B."/>
            <person name="Sanchez-Garcia M."/>
            <person name="Sanchez-Ramirez S."/>
            <person name="Szollosi G.J."/>
            <person name="Szarkandi J.G."/>
            <person name="Papp V."/>
            <person name="Albert L."/>
            <person name="Andreopoulos W."/>
            <person name="Angelini C."/>
            <person name="Antonin V."/>
            <person name="Barry K.W."/>
            <person name="Bougher N.L."/>
            <person name="Buchanan P."/>
            <person name="Buyck B."/>
            <person name="Bense V."/>
            <person name="Catcheside P."/>
            <person name="Chovatia M."/>
            <person name="Cooper J."/>
            <person name="Damon W."/>
            <person name="Desjardin D."/>
            <person name="Finy P."/>
            <person name="Geml J."/>
            <person name="Haridas S."/>
            <person name="Hughes K."/>
            <person name="Justo A."/>
            <person name="Karasinski D."/>
            <person name="Kautmanova I."/>
            <person name="Kiss B."/>
            <person name="Kocsube S."/>
            <person name="Kotiranta H."/>
            <person name="LaButti K.M."/>
            <person name="Lechner B.E."/>
            <person name="Liimatainen K."/>
            <person name="Lipzen A."/>
            <person name="Lukacs Z."/>
            <person name="Mihaltcheva S."/>
            <person name="Morgado L.N."/>
            <person name="Niskanen T."/>
            <person name="Noordeloos M.E."/>
            <person name="Ohm R.A."/>
            <person name="Ortiz-Santana B."/>
            <person name="Ovrebo C."/>
            <person name="Racz N."/>
            <person name="Riley R."/>
            <person name="Savchenko A."/>
            <person name="Shiryaev A."/>
            <person name="Soop K."/>
            <person name="Spirin V."/>
            <person name="Szebenyi C."/>
            <person name="Tomsovsky M."/>
            <person name="Tulloss R.E."/>
            <person name="Uehling J."/>
            <person name="Grigoriev I.V."/>
            <person name="Vagvolgyi C."/>
            <person name="Papp T."/>
            <person name="Martin F.M."/>
            <person name="Miettinen O."/>
            <person name="Hibbett D.S."/>
            <person name="Nagy L.G."/>
        </authorList>
    </citation>
    <scope>NUCLEOTIDE SEQUENCE [LARGE SCALE GENOMIC DNA]</scope>
    <source>
        <strain evidence="4 5">CBS 166.37</strain>
    </source>
</reference>
<dbReference type="AlphaFoldDB" id="A0A5C3LLB3"/>
<proteinExistence type="inferred from homology"/>
<dbReference type="PANTHER" id="PTHR46118">
    <property type="entry name" value="PROTEIN ABHD11"/>
    <property type="match status" value="1"/>
</dbReference>
<evidence type="ECO:0000256" key="2">
    <source>
        <dbReference type="ARBA" id="ARBA00022801"/>
    </source>
</evidence>
<dbReference type="FunFam" id="3.40.50.1820:FF:000039">
    <property type="entry name" value="Esterase ybfF"/>
    <property type="match status" value="1"/>
</dbReference>
<feature type="domain" description="AB hydrolase-1" evidence="3">
    <location>
        <begin position="41"/>
        <end position="284"/>
    </location>
</feature>
<keyword evidence="5" id="KW-1185">Reference proteome</keyword>
<dbReference type="Pfam" id="PF12697">
    <property type="entry name" value="Abhydrolase_6"/>
    <property type="match status" value="1"/>
</dbReference>
<sequence>MPKTFTCPTVQLRSFSGVTDVIKLDSNLKLPENGNRMTGALVILHGLFGSKRNWNSLSKQFMEELDIPVYALDLRNQGESPHVRPMDYTHMAKDVLHFIKENGLNRVNLLGHSMGGKAAMSLALHPDVSDSGLISSLIVADVSPTRAELSPEFKGYIQGMKKIESLKVTSKKDAEKILRDYEPDPTIRMFLLTNLCPITKAHPYARFRVPLDILDDAIPEIGSFPYLPGEREFKGRTLFIKGTQSAYINRHSMSAIHSFFPNMKMAELDAGHWVHGERPAEFLRLVSDFIGVHKKN</sequence>
<dbReference type="Proteomes" id="UP000308652">
    <property type="component" value="Unassembled WGS sequence"/>
</dbReference>
<dbReference type="EMBL" id="ML213648">
    <property type="protein sequence ID" value="TFK33462.1"/>
    <property type="molecule type" value="Genomic_DNA"/>
</dbReference>
<gene>
    <name evidence="4" type="ORF">BDQ12DRAFT_727781</name>
</gene>
<name>A0A5C3LLB3_9AGAR</name>
<dbReference type="InterPro" id="IPR000073">
    <property type="entry name" value="AB_hydrolase_1"/>
</dbReference>
<dbReference type="GO" id="GO:0052689">
    <property type="term" value="F:carboxylic ester hydrolase activity"/>
    <property type="evidence" value="ECO:0007669"/>
    <property type="project" value="TreeGrafter"/>
</dbReference>
<organism evidence="4 5">
    <name type="scientific">Crucibulum laeve</name>
    <dbReference type="NCBI Taxonomy" id="68775"/>
    <lineage>
        <taxon>Eukaryota</taxon>
        <taxon>Fungi</taxon>
        <taxon>Dikarya</taxon>
        <taxon>Basidiomycota</taxon>
        <taxon>Agaricomycotina</taxon>
        <taxon>Agaricomycetes</taxon>
        <taxon>Agaricomycetidae</taxon>
        <taxon>Agaricales</taxon>
        <taxon>Agaricineae</taxon>
        <taxon>Nidulariaceae</taxon>
        <taxon>Crucibulum</taxon>
    </lineage>
</organism>
<evidence type="ECO:0000256" key="1">
    <source>
        <dbReference type="ARBA" id="ARBA00008645"/>
    </source>
</evidence>
<protein>
    <submittedName>
        <fullName evidence="4">Alpha/beta-hydrolase</fullName>
    </submittedName>
</protein>